<dbReference type="SUPFAM" id="SSF55826">
    <property type="entry name" value="YbaK/ProRS associated domain"/>
    <property type="match status" value="1"/>
</dbReference>
<evidence type="ECO:0000313" key="3">
    <source>
        <dbReference type="Proteomes" id="UP000306145"/>
    </source>
</evidence>
<dbReference type="OrthoDB" id="9796920at2"/>
<gene>
    <name evidence="2" type="ORF">FHG89_10785</name>
</gene>
<evidence type="ECO:0000313" key="2">
    <source>
        <dbReference type="EMBL" id="TNH29815.1"/>
    </source>
</evidence>
<protein>
    <submittedName>
        <fullName evidence="2">YbaK/EbsC family protein</fullName>
    </submittedName>
</protein>
<dbReference type="Gene3D" id="3.90.960.10">
    <property type="entry name" value="YbaK/aminoacyl-tRNA synthetase-associated domain"/>
    <property type="match status" value="1"/>
</dbReference>
<dbReference type="GO" id="GO:0002161">
    <property type="term" value="F:aminoacyl-tRNA deacylase activity"/>
    <property type="evidence" value="ECO:0007669"/>
    <property type="project" value="InterPro"/>
</dbReference>
<feature type="domain" description="YbaK/aminoacyl-tRNA synthetase-associated" evidence="1">
    <location>
        <begin position="41"/>
        <end position="153"/>
    </location>
</feature>
<keyword evidence="3" id="KW-1185">Reference proteome</keyword>
<dbReference type="InterPro" id="IPR036754">
    <property type="entry name" value="YbaK/aa-tRNA-synt-asso_dom_sf"/>
</dbReference>
<sequence length="175" mass="17776">MSSPAVSRPAAGPAVTVAVMPSPAIAALDASGLPYRLVSHGAVGSLAEAAAVRGVAVADVVKTIVVRRGADDHLFVLTPGDRVISWPKLRALLGVHRLSMPDAAGALAATGYERGTITPFGASTAWPVIADERLRGREITLGAGERGLAIAVDADAAITTLDATVADVTDPQPTR</sequence>
<name>A0A5C4QS67_9ACTN</name>
<dbReference type="Pfam" id="PF04073">
    <property type="entry name" value="tRNA_edit"/>
    <property type="match status" value="1"/>
</dbReference>
<dbReference type="EMBL" id="VDFY01000134">
    <property type="protein sequence ID" value="TNH29815.1"/>
    <property type="molecule type" value="Genomic_DNA"/>
</dbReference>
<dbReference type="AlphaFoldDB" id="A0A5C4QS67"/>
<dbReference type="PANTHER" id="PTHR30411">
    <property type="entry name" value="CYTOPLASMIC PROTEIN"/>
    <property type="match status" value="1"/>
</dbReference>
<dbReference type="PANTHER" id="PTHR30411:SF1">
    <property type="entry name" value="CYTOPLASMIC PROTEIN"/>
    <property type="match status" value="1"/>
</dbReference>
<reference evidence="2 3" key="1">
    <citation type="submission" date="2019-06" db="EMBL/GenBank/DDBJ databases">
        <title>Micromonospora ordensis sp. nov., isolated from deep marine sediment.</title>
        <authorList>
            <person name="Veyisoglu A."/>
            <person name="Carro L."/>
            <person name="Klenk H.-P."/>
            <person name="Sahin N."/>
        </authorList>
    </citation>
    <scope>NUCLEOTIDE SEQUENCE [LARGE SCALE GENOMIC DNA]</scope>
    <source>
        <strain evidence="2 3">S2509</strain>
    </source>
</reference>
<comment type="caution">
    <text evidence="2">The sequence shown here is derived from an EMBL/GenBank/DDBJ whole genome shotgun (WGS) entry which is preliminary data.</text>
</comment>
<accession>A0A5C4QS67</accession>
<organism evidence="2 3">
    <name type="scientific">Micromonospora orduensis</name>
    <dbReference type="NCBI Taxonomy" id="1420891"/>
    <lineage>
        <taxon>Bacteria</taxon>
        <taxon>Bacillati</taxon>
        <taxon>Actinomycetota</taxon>
        <taxon>Actinomycetes</taxon>
        <taxon>Micromonosporales</taxon>
        <taxon>Micromonosporaceae</taxon>
        <taxon>Micromonospora</taxon>
    </lineage>
</organism>
<evidence type="ECO:0000259" key="1">
    <source>
        <dbReference type="Pfam" id="PF04073"/>
    </source>
</evidence>
<dbReference type="Proteomes" id="UP000306145">
    <property type="component" value="Unassembled WGS sequence"/>
</dbReference>
<dbReference type="CDD" id="cd04332">
    <property type="entry name" value="YbaK_like"/>
    <property type="match status" value="1"/>
</dbReference>
<proteinExistence type="predicted"/>
<dbReference type="InterPro" id="IPR007214">
    <property type="entry name" value="YbaK/aa-tRNA-synth-assoc-dom"/>
</dbReference>